<evidence type="ECO:0000256" key="2">
    <source>
        <dbReference type="ARBA" id="ARBA00022695"/>
    </source>
</evidence>
<evidence type="ECO:0000256" key="1">
    <source>
        <dbReference type="ARBA" id="ARBA00022679"/>
    </source>
</evidence>
<evidence type="ECO:0000256" key="4">
    <source>
        <dbReference type="ARBA" id="ARBA00022759"/>
    </source>
</evidence>
<accession>A0ABM7SBN0</accession>
<dbReference type="Gene3D" id="3.30.420.10">
    <property type="entry name" value="Ribonuclease H-like superfamily/Ribonuclease H"/>
    <property type="match status" value="1"/>
</dbReference>
<proteinExistence type="predicted"/>
<dbReference type="InterPro" id="IPR012337">
    <property type="entry name" value="RNaseH-like_sf"/>
</dbReference>
<evidence type="ECO:0000313" key="9">
    <source>
        <dbReference type="Proteomes" id="UP000826775"/>
    </source>
</evidence>
<keyword evidence="9" id="KW-1185">Reference proteome</keyword>
<dbReference type="EMBL" id="AP024814">
    <property type="protein sequence ID" value="BCZ18076.1"/>
    <property type="molecule type" value="Genomic_DNA"/>
</dbReference>
<evidence type="ECO:0000313" key="8">
    <source>
        <dbReference type="EMBL" id="BCZ18076.1"/>
    </source>
</evidence>
<keyword evidence="6" id="KW-0695">RNA-directed DNA polymerase</keyword>
<evidence type="ECO:0000256" key="5">
    <source>
        <dbReference type="ARBA" id="ARBA00022801"/>
    </source>
</evidence>
<dbReference type="Pfam" id="PF00665">
    <property type="entry name" value="rve"/>
    <property type="match status" value="1"/>
</dbReference>
<reference evidence="8 9" key="1">
    <citation type="submission" date="2021-07" db="EMBL/GenBank/DDBJ databases">
        <title>Novel Helicobacter sp. Isolated from a dog.</title>
        <authorList>
            <person name="Rimbara E."/>
            <person name="Suzuki M."/>
        </authorList>
    </citation>
    <scope>NUCLEOTIDE SEQUENCE [LARGE SCALE GENOMIC DNA]</scope>
    <source>
        <strain evidence="9">NHP19-003</strain>
    </source>
</reference>
<keyword evidence="1" id="KW-0808">Transferase</keyword>
<dbReference type="PROSITE" id="PS50994">
    <property type="entry name" value="INTEGRASE"/>
    <property type="match status" value="1"/>
</dbReference>
<name>A0ABM7SBN0_9HELI</name>
<protein>
    <recommendedName>
        <fullName evidence="7">Integrase catalytic domain-containing protein</fullName>
    </recommendedName>
</protein>
<keyword evidence="3" id="KW-0540">Nuclease</keyword>
<dbReference type="InterPro" id="IPR001584">
    <property type="entry name" value="Integrase_cat-core"/>
</dbReference>
<evidence type="ECO:0000259" key="7">
    <source>
        <dbReference type="PROSITE" id="PS50994"/>
    </source>
</evidence>
<keyword evidence="2" id="KW-0548">Nucleotidyltransferase</keyword>
<dbReference type="PANTHER" id="PTHR41694:SF3">
    <property type="entry name" value="RNA-DIRECTED DNA POLYMERASE-RELATED"/>
    <property type="match status" value="1"/>
</dbReference>
<keyword evidence="5" id="KW-0378">Hydrolase</keyword>
<evidence type="ECO:0000256" key="6">
    <source>
        <dbReference type="ARBA" id="ARBA00022918"/>
    </source>
</evidence>
<dbReference type="InterPro" id="IPR036397">
    <property type="entry name" value="RNaseH_sf"/>
</dbReference>
<dbReference type="PANTHER" id="PTHR41694">
    <property type="entry name" value="ENDOGENOUS RETROVIRUS GROUP K MEMBER POL PROTEIN"/>
    <property type="match status" value="1"/>
</dbReference>
<feature type="domain" description="Integrase catalytic" evidence="7">
    <location>
        <begin position="51"/>
        <end position="261"/>
    </location>
</feature>
<dbReference type="Proteomes" id="UP000826775">
    <property type="component" value="Chromosome"/>
</dbReference>
<gene>
    <name evidence="8" type="ORF">NHP190003_13580</name>
</gene>
<evidence type="ECO:0000256" key="3">
    <source>
        <dbReference type="ARBA" id="ARBA00022722"/>
    </source>
</evidence>
<sequence>MASYRYYLELERAKNPAFSVSYSIFNRRAKAAIAADKQLQIFLKKGKDGLLQRYPVGVKAKEYVNAEWQVDSTKMDFMVKVRDPKTKKGYVVRRKNLSAVIDHFSGSAVAQLVDKTDSTQQIRVLYSAICKMGMPDKIRSDNGSDYASKHYQQFLRANKIEPVFCTPYEGRQKGKIERFFGVLHAALDWLPGYIGNDLAKRQRIEAQNASKKDTLSGQATRIPEEDLLFEDELQAIIDHTLREKYNDYKGHVPYCLSAQELARVYSHIGKTHQRTIHAYGIDLNNKTFTSAHIWDKCAIGDSVIVVENPDNPHEVTLYTPAGERIGAASCTSLGAECMDLEGFKKAKKDYKAQTLNPFLNLVKKSQAQARAHKKQRAQDLLALSKPAKLPPSERAYQDARAKLMEDLARLRELEALRLKKSS</sequence>
<dbReference type="SUPFAM" id="SSF53098">
    <property type="entry name" value="Ribonuclease H-like"/>
    <property type="match status" value="1"/>
</dbReference>
<keyword evidence="4" id="KW-0255">Endonuclease</keyword>
<organism evidence="8 9">
    <name type="scientific">Helicobacter gastrocanis</name>
    <dbReference type="NCBI Taxonomy" id="2849641"/>
    <lineage>
        <taxon>Bacteria</taxon>
        <taxon>Pseudomonadati</taxon>
        <taxon>Campylobacterota</taxon>
        <taxon>Epsilonproteobacteria</taxon>
        <taxon>Campylobacterales</taxon>
        <taxon>Helicobacteraceae</taxon>
        <taxon>Helicobacter</taxon>
    </lineage>
</organism>
<dbReference type="RefSeq" id="WP_221279332.1">
    <property type="nucleotide sequence ID" value="NZ_AP024814.1"/>
</dbReference>